<dbReference type="GO" id="GO:0004672">
    <property type="term" value="F:protein kinase activity"/>
    <property type="evidence" value="ECO:0007669"/>
    <property type="project" value="InterPro"/>
</dbReference>
<protein>
    <submittedName>
        <fullName evidence="2">8183_t:CDS:1</fullName>
    </submittedName>
</protein>
<dbReference type="GO" id="GO:0005524">
    <property type="term" value="F:ATP binding"/>
    <property type="evidence" value="ECO:0007669"/>
    <property type="project" value="InterPro"/>
</dbReference>
<dbReference type="InterPro" id="IPR000719">
    <property type="entry name" value="Prot_kinase_dom"/>
</dbReference>
<evidence type="ECO:0000313" key="3">
    <source>
        <dbReference type="Proteomes" id="UP000789342"/>
    </source>
</evidence>
<proteinExistence type="predicted"/>
<dbReference type="PROSITE" id="PS50011">
    <property type="entry name" value="PROTEIN_KINASE_DOM"/>
    <property type="match status" value="1"/>
</dbReference>
<dbReference type="InterPro" id="IPR011009">
    <property type="entry name" value="Kinase-like_dom_sf"/>
</dbReference>
<keyword evidence="3" id="KW-1185">Reference proteome</keyword>
<dbReference type="OrthoDB" id="2377058at2759"/>
<dbReference type="Gene3D" id="1.10.510.10">
    <property type="entry name" value="Transferase(Phosphotransferase) domain 1"/>
    <property type="match status" value="1"/>
</dbReference>
<dbReference type="AlphaFoldDB" id="A0A9N9G709"/>
<name>A0A9N9G709_9GLOM</name>
<feature type="domain" description="Protein kinase" evidence="1">
    <location>
        <begin position="1"/>
        <end position="128"/>
    </location>
</feature>
<sequence length="128" mass="14712">MVQSKYLVALKRFTCLENYLKGFLRESKAKAAYILACSLEAMHSVGVIHCDLHTGNVLVFEYICYFTSNDDGSKWIEYPIISDFGLVRPLNCNKDGMTLWELKHDFIFATCRLLKTMPLAHLDQDIKI</sequence>
<reference evidence="2" key="1">
    <citation type="submission" date="2021-06" db="EMBL/GenBank/DDBJ databases">
        <authorList>
            <person name="Kallberg Y."/>
            <person name="Tangrot J."/>
            <person name="Rosling A."/>
        </authorList>
    </citation>
    <scope>NUCLEOTIDE SEQUENCE</scope>
    <source>
        <strain evidence="2">CL551</strain>
    </source>
</reference>
<evidence type="ECO:0000313" key="2">
    <source>
        <dbReference type="EMBL" id="CAG8581738.1"/>
    </source>
</evidence>
<dbReference type="EMBL" id="CAJVPV010004938">
    <property type="protein sequence ID" value="CAG8581738.1"/>
    <property type="molecule type" value="Genomic_DNA"/>
</dbReference>
<dbReference type="SUPFAM" id="SSF56112">
    <property type="entry name" value="Protein kinase-like (PK-like)"/>
    <property type="match status" value="1"/>
</dbReference>
<gene>
    <name evidence="2" type="ORF">AMORRO_LOCUS6939</name>
</gene>
<evidence type="ECO:0000259" key="1">
    <source>
        <dbReference type="PROSITE" id="PS50011"/>
    </source>
</evidence>
<dbReference type="Proteomes" id="UP000789342">
    <property type="component" value="Unassembled WGS sequence"/>
</dbReference>
<organism evidence="2 3">
    <name type="scientific">Acaulospora morrowiae</name>
    <dbReference type="NCBI Taxonomy" id="94023"/>
    <lineage>
        <taxon>Eukaryota</taxon>
        <taxon>Fungi</taxon>
        <taxon>Fungi incertae sedis</taxon>
        <taxon>Mucoromycota</taxon>
        <taxon>Glomeromycotina</taxon>
        <taxon>Glomeromycetes</taxon>
        <taxon>Diversisporales</taxon>
        <taxon>Acaulosporaceae</taxon>
        <taxon>Acaulospora</taxon>
    </lineage>
</organism>
<accession>A0A9N9G709</accession>
<comment type="caution">
    <text evidence="2">The sequence shown here is derived from an EMBL/GenBank/DDBJ whole genome shotgun (WGS) entry which is preliminary data.</text>
</comment>